<gene>
    <name evidence="2" type="ORF">GCM10008959_24360</name>
</gene>
<evidence type="ECO:0000259" key="1">
    <source>
        <dbReference type="Pfam" id="PF01863"/>
    </source>
</evidence>
<dbReference type="InterPro" id="IPR053136">
    <property type="entry name" value="UTP_pyrophosphatase-like"/>
</dbReference>
<organism evidence="2 3">
    <name type="scientific">Deinococcus seoulensis</name>
    <dbReference type="NCBI Taxonomy" id="1837379"/>
    <lineage>
        <taxon>Bacteria</taxon>
        <taxon>Thermotogati</taxon>
        <taxon>Deinococcota</taxon>
        <taxon>Deinococci</taxon>
        <taxon>Deinococcales</taxon>
        <taxon>Deinococcaceae</taxon>
        <taxon>Deinococcus</taxon>
    </lineage>
</organism>
<dbReference type="CDD" id="cd07344">
    <property type="entry name" value="M48_yhfN_like"/>
    <property type="match status" value="1"/>
</dbReference>
<feature type="domain" description="YgjP-like metallopeptidase" evidence="1">
    <location>
        <begin position="22"/>
        <end position="231"/>
    </location>
</feature>
<protein>
    <submittedName>
        <fullName evidence="2">Metal-dependent hydrolase</fullName>
    </submittedName>
</protein>
<dbReference type="Pfam" id="PF01863">
    <property type="entry name" value="YgjP-like"/>
    <property type="match status" value="1"/>
</dbReference>
<name>A0ABQ2RVP1_9DEIO</name>
<sequence length="237" mass="27417">MQLDVQYGRTRVNFTLRYARRKTLAIHVHPSGEVEVVAPEGTSVDAARARVARRAAWIVQQQRTFAQYPPPLSAREYVSGETLRYLGRQYRLRIEEGAEHIALRHGRLVVTLPDTRDAQLRAALVERWRRARADFVFREVYARALQLVEPIGIKHERGVEIRRLEKRWGSCSRSGRILLNGQLIAAPRVCIEYVIVHELCHLAEHHHGPAFYRLLTTVLPDWEARRDTLNRLVELPA</sequence>
<dbReference type="PANTHER" id="PTHR30399:SF1">
    <property type="entry name" value="UTP PYROPHOSPHATASE"/>
    <property type="match status" value="1"/>
</dbReference>
<accession>A0ABQ2RVP1</accession>
<keyword evidence="3" id="KW-1185">Reference proteome</keyword>
<dbReference type="PANTHER" id="PTHR30399">
    <property type="entry name" value="UNCHARACTERIZED PROTEIN YGJP"/>
    <property type="match status" value="1"/>
</dbReference>
<dbReference type="InterPro" id="IPR002725">
    <property type="entry name" value="YgjP-like_metallopeptidase"/>
</dbReference>
<dbReference type="EMBL" id="BMQM01000016">
    <property type="protein sequence ID" value="GGR61589.1"/>
    <property type="molecule type" value="Genomic_DNA"/>
</dbReference>
<reference evidence="3" key="1">
    <citation type="journal article" date="2019" name="Int. J. Syst. Evol. Microbiol.">
        <title>The Global Catalogue of Microorganisms (GCM) 10K type strain sequencing project: providing services to taxonomists for standard genome sequencing and annotation.</title>
        <authorList>
            <consortium name="The Broad Institute Genomics Platform"/>
            <consortium name="The Broad Institute Genome Sequencing Center for Infectious Disease"/>
            <person name="Wu L."/>
            <person name="Ma J."/>
        </authorList>
    </citation>
    <scope>NUCLEOTIDE SEQUENCE [LARGE SCALE GENOMIC DNA]</scope>
    <source>
        <strain evidence="3">JCM 31404</strain>
    </source>
</reference>
<dbReference type="Proteomes" id="UP000634308">
    <property type="component" value="Unassembled WGS sequence"/>
</dbReference>
<proteinExistence type="predicted"/>
<dbReference type="GO" id="GO:0016787">
    <property type="term" value="F:hydrolase activity"/>
    <property type="evidence" value="ECO:0007669"/>
    <property type="project" value="UniProtKB-KW"/>
</dbReference>
<dbReference type="RefSeq" id="WP_189065267.1">
    <property type="nucleotide sequence ID" value="NZ_BMQM01000016.1"/>
</dbReference>
<comment type="caution">
    <text evidence="2">The sequence shown here is derived from an EMBL/GenBank/DDBJ whole genome shotgun (WGS) entry which is preliminary data.</text>
</comment>
<keyword evidence="2" id="KW-0378">Hydrolase</keyword>
<evidence type="ECO:0000313" key="3">
    <source>
        <dbReference type="Proteomes" id="UP000634308"/>
    </source>
</evidence>
<evidence type="ECO:0000313" key="2">
    <source>
        <dbReference type="EMBL" id="GGR61589.1"/>
    </source>
</evidence>
<dbReference type="Gene3D" id="3.30.2010.10">
    <property type="entry name" value="Metalloproteases ('zincins'), catalytic domain"/>
    <property type="match status" value="1"/>
</dbReference>